<protein>
    <submittedName>
        <fullName evidence="1">Uncharacterized protein</fullName>
    </submittedName>
</protein>
<dbReference type="AlphaFoldDB" id="A0A1R3KFR2"/>
<comment type="caution">
    <text evidence="1">The sequence shown here is derived from an EMBL/GenBank/DDBJ whole genome shotgun (WGS) entry which is preliminary data.</text>
</comment>
<keyword evidence="2" id="KW-1185">Reference proteome</keyword>
<evidence type="ECO:0000313" key="2">
    <source>
        <dbReference type="Proteomes" id="UP000187203"/>
    </source>
</evidence>
<dbReference type="EMBL" id="AWUE01013778">
    <property type="protein sequence ID" value="OMP05923.1"/>
    <property type="molecule type" value="Genomic_DNA"/>
</dbReference>
<organism evidence="1 2">
    <name type="scientific">Corchorus olitorius</name>
    <dbReference type="NCBI Taxonomy" id="93759"/>
    <lineage>
        <taxon>Eukaryota</taxon>
        <taxon>Viridiplantae</taxon>
        <taxon>Streptophyta</taxon>
        <taxon>Embryophyta</taxon>
        <taxon>Tracheophyta</taxon>
        <taxon>Spermatophyta</taxon>
        <taxon>Magnoliopsida</taxon>
        <taxon>eudicotyledons</taxon>
        <taxon>Gunneridae</taxon>
        <taxon>Pentapetalae</taxon>
        <taxon>rosids</taxon>
        <taxon>malvids</taxon>
        <taxon>Malvales</taxon>
        <taxon>Malvaceae</taxon>
        <taxon>Grewioideae</taxon>
        <taxon>Apeibeae</taxon>
        <taxon>Corchorus</taxon>
    </lineage>
</organism>
<gene>
    <name evidence="1" type="ORF">COLO4_08448</name>
</gene>
<proteinExistence type="predicted"/>
<name>A0A1R3KFR2_9ROSI</name>
<evidence type="ECO:0000313" key="1">
    <source>
        <dbReference type="EMBL" id="OMP05923.1"/>
    </source>
</evidence>
<reference evidence="2" key="1">
    <citation type="submission" date="2013-09" db="EMBL/GenBank/DDBJ databases">
        <title>Corchorus olitorius genome sequencing.</title>
        <authorList>
            <person name="Alam M."/>
            <person name="Haque M.S."/>
            <person name="Islam M.S."/>
            <person name="Emdad E.M."/>
            <person name="Islam M.M."/>
            <person name="Ahmed B."/>
            <person name="Halim A."/>
            <person name="Hossen Q.M.M."/>
            <person name="Hossain M.Z."/>
            <person name="Ahmed R."/>
            <person name="Khan M.M."/>
            <person name="Islam R."/>
            <person name="Rashid M.M."/>
            <person name="Khan S.A."/>
            <person name="Rahman M.S."/>
            <person name="Alam M."/>
            <person name="Yahiya A.S."/>
            <person name="Khan M.S."/>
            <person name="Azam M.S."/>
            <person name="Haque T."/>
            <person name="Lashkar M.Z.H."/>
            <person name="Akhand A.I."/>
            <person name="Morshed G."/>
            <person name="Roy S."/>
            <person name="Uddin K.S."/>
            <person name="Rabeya T."/>
            <person name="Hossain A.S."/>
            <person name="Chowdhury A."/>
            <person name="Snigdha A.R."/>
            <person name="Mortoza M.S."/>
            <person name="Matin S.A."/>
            <person name="Hoque S.M.E."/>
            <person name="Islam M.K."/>
            <person name="Roy D.K."/>
            <person name="Haider R."/>
            <person name="Moosa M.M."/>
            <person name="Elias S.M."/>
            <person name="Hasan A.M."/>
            <person name="Jahan S."/>
            <person name="Shafiuddin M."/>
            <person name="Mahmood N."/>
            <person name="Shommy N.S."/>
        </authorList>
    </citation>
    <scope>NUCLEOTIDE SEQUENCE [LARGE SCALE GENOMIC DNA]</scope>
    <source>
        <strain evidence="2">cv. O-4</strain>
    </source>
</reference>
<accession>A0A1R3KFR2</accession>
<dbReference type="Proteomes" id="UP000187203">
    <property type="component" value="Unassembled WGS sequence"/>
</dbReference>
<sequence>MSGGGTLNSLGKALGALNENTTVFVCHDWALLGISSVAMIKQTEQRSNLVKPCSAGAIT</sequence>